<evidence type="ECO:0000313" key="2">
    <source>
        <dbReference type="EMBL" id="MBD8001723.1"/>
    </source>
</evidence>
<dbReference type="EMBL" id="JACSPQ010000002">
    <property type="protein sequence ID" value="MBD8001723.1"/>
    <property type="molecule type" value="Genomic_DNA"/>
</dbReference>
<dbReference type="SUPFAM" id="SSF49785">
    <property type="entry name" value="Galactose-binding domain-like"/>
    <property type="match status" value="1"/>
</dbReference>
<accession>A0ABR8VAG2</accession>
<gene>
    <name evidence="2" type="ORF">H9626_05750</name>
</gene>
<dbReference type="Gene3D" id="2.60.120.260">
    <property type="entry name" value="Galactose-binding domain-like"/>
    <property type="match status" value="1"/>
</dbReference>
<dbReference type="Proteomes" id="UP000616346">
    <property type="component" value="Unassembled WGS sequence"/>
</dbReference>
<organism evidence="2 3">
    <name type="scientific">Phocaeicola faecium</name>
    <dbReference type="NCBI Taxonomy" id="2762213"/>
    <lineage>
        <taxon>Bacteria</taxon>
        <taxon>Pseudomonadati</taxon>
        <taxon>Bacteroidota</taxon>
        <taxon>Bacteroidia</taxon>
        <taxon>Bacteroidales</taxon>
        <taxon>Bacteroidaceae</taxon>
        <taxon>Phocaeicola</taxon>
    </lineage>
</organism>
<evidence type="ECO:0000259" key="1">
    <source>
        <dbReference type="PROSITE" id="PS50022"/>
    </source>
</evidence>
<dbReference type="InterPro" id="IPR008979">
    <property type="entry name" value="Galactose-bd-like_sf"/>
</dbReference>
<dbReference type="InterPro" id="IPR000421">
    <property type="entry name" value="FA58C"/>
</dbReference>
<keyword evidence="3" id="KW-1185">Reference proteome</keyword>
<proteinExistence type="predicted"/>
<dbReference type="Pfam" id="PF00754">
    <property type="entry name" value="F5_F8_type_C"/>
    <property type="match status" value="1"/>
</dbReference>
<name>A0ABR8VAG2_9BACT</name>
<feature type="domain" description="F5/8 type C" evidence="1">
    <location>
        <begin position="126"/>
        <end position="278"/>
    </location>
</feature>
<reference evidence="2 3" key="1">
    <citation type="submission" date="2020-08" db="EMBL/GenBank/DDBJ databases">
        <title>A Genomic Blueprint of the Chicken Gut Microbiome.</title>
        <authorList>
            <person name="Gilroy R."/>
            <person name="Ravi A."/>
            <person name="Getino M."/>
            <person name="Pursley I."/>
            <person name="Horton D.L."/>
            <person name="Alikhan N.-F."/>
            <person name="Baker D."/>
            <person name="Gharbi K."/>
            <person name="Hall N."/>
            <person name="Watson M."/>
            <person name="Adriaenssens E.M."/>
            <person name="Foster-Nyarko E."/>
            <person name="Jarju S."/>
            <person name="Secka A."/>
            <person name="Antonio M."/>
            <person name="Oren A."/>
            <person name="Chaudhuri R."/>
            <person name="La Ragione R.M."/>
            <person name="Hildebrand F."/>
            <person name="Pallen M.J."/>
        </authorList>
    </citation>
    <scope>NUCLEOTIDE SEQUENCE [LARGE SCALE GENOMIC DNA]</scope>
    <source>
        <strain evidence="2 3">Sa1YUN3</strain>
    </source>
</reference>
<dbReference type="PROSITE" id="PS51257">
    <property type="entry name" value="PROKAR_LIPOPROTEIN"/>
    <property type="match status" value="1"/>
</dbReference>
<sequence>MKLKYIIPMLAAVWMGVSCDDKLESFEMQGYEGIPAPVEGMTSEALPGQIQLNWTVPEVAEYAYIKIWYEDPLQKETIYKIVSPGTTEMLIDDTRARFGEYEIFYQTFNIHDEGGEIKSIKAVSGAAPATYTLRKCNVTVDMLSTNAQEPTEGPIANLVDGNKGSFFHTRWNEPLIPLPHYVQIDFAEPHGDFVVSYVNRSDNTWTTDGRPTEVELQISNDGEKWETITTLTGLPTSAGSEYTSDYIMPGKTFTYFRFNVIATSGNTSYFNMAELTMSDLEVYDPETVPLE</sequence>
<comment type="caution">
    <text evidence="2">The sequence shown here is derived from an EMBL/GenBank/DDBJ whole genome shotgun (WGS) entry which is preliminary data.</text>
</comment>
<protein>
    <submittedName>
        <fullName evidence="2">Discoidin domain-containing protein</fullName>
    </submittedName>
</protein>
<dbReference type="PROSITE" id="PS50022">
    <property type="entry name" value="FA58C_3"/>
    <property type="match status" value="1"/>
</dbReference>
<evidence type="ECO:0000313" key="3">
    <source>
        <dbReference type="Proteomes" id="UP000616346"/>
    </source>
</evidence>